<evidence type="ECO:0000313" key="4">
    <source>
        <dbReference type="Proteomes" id="UP000019460"/>
    </source>
</evidence>
<organism evidence="3 4">
    <name type="scientific">Imhoffiella purpurea</name>
    <dbReference type="NCBI Taxonomy" id="1249627"/>
    <lineage>
        <taxon>Bacteria</taxon>
        <taxon>Pseudomonadati</taxon>
        <taxon>Pseudomonadota</taxon>
        <taxon>Gammaproteobacteria</taxon>
        <taxon>Chromatiales</taxon>
        <taxon>Chromatiaceae</taxon>
        <taxon>Imhoffiella</taxon>
    </lineage>
</organism>
<feature type="domain" description="Transposase InsH N-terminal" evidence="2">
    <location>
        <begin position="3"/>
        <end position="77"/>
    </location>
</feature>
<feature type="transmembrane region" description="Helical" evidence="1">
    <location>
        <begin position="24"/>
        <end position="43"/>
    </location>
</feature>
<evidence type="ECO:0000259" key="2">
    <source>
        <dbReference type="Pfam" id="PF05598"/>
    </source>
</evidence>
<keyword evidence="1" id="KW-1133">Transmembrane helix</keyword>
<dbReference type="OrthoDB" id="9182628at2"/>
<dbReference type="Pfam" id="PF05598">
    <property type="entry name" value="DUF772"/>
    <property type="match status" value="1"/>
</dbReference>
<reference evidence="3 4" key="1">
    <citation type="submission" date="2012-11" db="EMBL/GenBank/DDBJ databases">
        <title>Genome assembly of Thiorhodococcus sp. AK35.</title>
        <authorList>
            <person name="Nupur N."/>
            <person name="Khatri I."/>
            <person name="Subramanian S."/>
            <person name="Pinnaka A."/>
        </authorList>
    </citation>
    <scope>NUCLEOTIDE SEQUENCE [LARGE SCALE GENOMIC DNA]</scope>
    <source>
        <strain evidence="3 4">AK35</strain>
    </source>
</reference>
<comment type="caution">
    <text evidence="3">The sequence shown here is derived from an EMBL/GenBank/DDBJ whole genome shotgun (WGS) entry which is preliminary data.</text>
</comment>
<proteinExistence type="predicted"/>
<dbReference type="EMBL" id="AONC01000013">
    <property type="protein sequence ID" value="EXJ16307.1"/>
    <property type="molecule type" value="Genomic_DNA"/>
</dbReference>
<protein>
    <submittedName>
        <fullName evidence="3">Mobile element protein</fullName>
    </submittedName>
</protein>
<evidence type="ECO:0000256" key="1">
    <source>
        <dbReference type="SAM" id="Phobius"/>
    </source>
</evidence>
<keyword evidence="4" id="KW-1185">Reference proteome</keyword>
<dbReference type="AlphaFoldDB" id="W9VJS6"/>
<sequence length="133" mass="14810">MEIVDQLDLSEAVNAYASTGSRPYHPAMLVVSLLYGYATGVFFSRKLAQARHDSIDFRYICANTHPDHRTIADFRKRFLDELAGLFTQVLLIAQAKLGTVSLGGTKVKASASKRKALSWEHANRLEEQLKGEV</sequence>
<keyword evidence="1" id="KW-0472">Membrane</keyword>
<evidence type="ECO:0000313" key="3">
    <source>
        <dbReference type="EMBL" id="EXJ16307.1"/>
    </source>
</evidence>
<dbReference type="Proteomes" id="UP000019460">
    <property type="component" value="Unassembled WGS sequence"/>
</dbReference>
<keyword evidence="1" id="KW-0812">Transmembrane</keyword>
<dbReference type="RefSeq" id="WP_052347840.1">
    <property type="nucleotide sequence ID" value="NZ_AONC01000013.1"/>
</dbReference>
<dbReference type="InterPro" id="IPR008490">
    <property type="entry name" value="Transposase_InsH_N"/>
</dbReference>
<dbReference type="eggNOG" id="COG3666">
    <property type="taxonomic scope" value="Bacteria"/>
</dbReference>
<gene>
    <name evidence="3" type="ORF">D779_0449</name>
</gene>
<accession>W9VJS6</accession>
<dbReference type="PANTHER" id="PTHR33408">
    <property type="entry name" value="TRANSPOSASE"/>
    <property type="match status" value="1"/>
</dbReference>
<name>W9VJS6_9GAMM</name>